<comment type="caution">
    <text evidence="2">The sequence shown here is derived from an EMBL/GenBank/DDBJ whole genome shotgun (WGS) entry which is preliminary data.</text>
</comment>
<proteinExistence type="predicted"/>
<dbReference type="InterPro" id="IPR012910">
    <property type="entry name" value="Plug_dom"/>
</dbReference>
<dbReference type="Gene3D" id="3.40.50.410">
    <property type="entry name" value="von Willebrand factor, type A domain"/>
    <property type="match status" value="1"/>
</dbReference>
<reference evidence="2 3" key="1">
    <citation type="submission" date="2017-11" db="EMBL/GenBank/DDBJ databases">
        <title>Infants hospitalized years apart are colonized by the same room-sourced microbial strains.</title>
        <authorList>
            <person name="Brooks B."/>
            <person name="Olm M.R."/>
            <person name="Firek B.A."/>
            <person name="Baker R."/>
            <person name="Thomas B.C."/>
            <person name="Morowitz M.J."/>
            <person name="Banfield J.F."/>
        </authorList>
    </citation>
    <scope>NUCLEOTIDE SEQUENCE [LARGE SCALE GENOMIC DNA]</scope>
    <source>
        <strain evidence="2">S2_009_000_R2_76</strain>
    </source>
</reference>
<dbReference type="InterPro" id="IPR002035">
    <property type="entry name" value="VWF_A"/>
</dbReference>
<evidence type="ECO:0000313" key="2">
    <source>
        <dbReference type="EMBL" id="PZP44973.1"/>
    </source>
</evidence>
<dbReference type="Proteomes" id="UP000249645">
    <property type="component" value="Unassembled WGS sequence"/>
</dbReference>
<dbReference type="Pfam" id="PF13519">
    <property type="entry name" value="VWA_2"/>
    <property type="match status" value="1"/>
</dbReference>
<sequence length="434" mass="47211">MDEAVVVGYGTQKKKDLTASGKSINIKQIGDQPTSNVTQLLQGKVAGLAIGSSNTSRVRVRGINSNNLMDTLTATEKLDDVQVTAFNRVYRRMVTGSSTTQTSSALVASNQHHSAIRGIQTDDKPLFVVNNQIVDISLMKIDVDNVKSITVLKTKESIALYGSKGEKGAVLIETKAPVYYVNNIDKESYETYQENDFISAKNKPYSTFSIDVDNASYTNIRRFINHGQPIPKDAVRIEEMINFFKYNTPQPKNDHPYTINTEYGIAPWNPSHNILKVSLQGKTIIANQLPASNIVFLIDVSGSMDEPNKLPLLQASMKMLVGKMRAQDKVSIVTYAGNAGLVLPATSGAKKDTILHAIDKLSAGGSTAGAVGIELAYKIAKEQFIADGNNRVILATDGDFNVGVSSDSDLETLISEKRKSNIFLTCLGFGMGNY</sequence>
<gene>
    <name evidence="2" type="ORF">DI598_13940</name>
</gene>
<dbReference type="Gene3D" id="2.170.130.10">
    <property type="entry name" value="TonB-dependent receptor, plug domain"/>
    <property type="match status" value="2"/>
</dbReference>
<dbReference type="EMBL" id="QFOI01000291">
    <property type="protein sequence ID" value="PZP44973.1"/>
    <property type="molecule type" value="Genomic_DNA"/>
</dbReference>
<dbReference type="PANTHER" id="PTHR10166:SF37">
    <property type="entry name" value="STOLID, ISOFORM H"/>
    <property type="match status" value="1"/>
</dbReference>
<evidence type="ECO:0000313" key="3">
    <source>
        <dbReference type="Proteomes" id="UP000249645"/>
    </source>
</evidence>
<evidence type="ECO:0000259" key="1">
    <source>
        <dbReference type="PROSITE" id="PS50234"/>
    </source>
</evidence>
<accession>A0A2W5ER53</accession>
<organism evidence="2 3">
    <name type="scientific">Pseudopedobacter saltans</name>
    <dbReference type="NCBI Taxonomy" id="151895"/>
    <lineage>
        <taxon>Bacteria</taxon>
        <taxon>Pseudomonadati</taxon>
        <taxon>Bacteroidota</taxon>
        <taxon>Sphingobacteriia</taxon>
        <taxon>Sphingobacteriales</taxon>
        <taxon>Sphingobacteriaceae</taxon>
        <taxon>Pseudopedobacter</taxon>
    </lineage>
</organism>
<dbReference type="InterPro" id="IPR036465">
    <property type="entry name" value="vWFA_dom_sf"/>
</dbReference>
<name>A0A2W5ER53_9SPHI</name>
<dbReference type="PROSITE" id="PS50234">
    <property type="entry name" value="VWFA"/>
    <property type="match status" value="1"/>
</dbReference>
<dbReference type="SUPFAM" id="SSF56935">
    <property type="entry name" value="Porins"/>
    <property type="match status" value="2"/>
</dbReference>
<dbReference type="InterPro" id="IPR022156">
    <property type="entry name" value="Uncharacterised_YfbK_N"/>
</dbReference>
<dbReference type="SUPFAM" id="SSF53300">
    <property type="entry name" value="vWA-like"/>
    <property type="match status" value="1"/>
</dbReference>
<dbReference type="PANTHER" id="PTHR10166">
    <property type="entry name" value="VOLTAGE-DEPENDENT CALCIUM CHANNEL SUBUNIT ALPHA-2/DELTA-RELATED"/>
    <property type="match status" value="1"/>
</dbReference>
<dbReference type="AlphaFoldDB" id="A0A2W5ER53"/>
<feature type="domain" description="VWFA" evidence="1">
    <location>
        <begin position="293"/>
        <end position="434"/>
    </location>
</feature>
<protein>
    <submittedName>
        <fullName evidence="2">VWA domain-containing protein</fullName>
    </submittedName>
</protein>
<dbReference type="Pfam" id="PF12450">
    <property type="entry name" value="vWF_A"/>
    <property type="match status" value="1"/>
</dbReference>
<dbReference type="Pfam" id="PF07715">
    <property type="entry name" value="Plug"/>
    <property type="match status" value="1"/>
</dbReference>
<dbReference type="InterPro" id="IPR051173">
    <property type="entry name" value="Ca_channel_alpha-2/delta"/>
</dbReference>
<dbReference type="SMART" id="SM00327">
    <property type="entry name" value="VWA"/>
    <property type="match status" value="1"/>
</dbReference>
<dbReference type="InterPro" id="IPR037066">
    <property type="entry name" value="Plug_dom_sf"/>
</dbReference>
<feature type="non-terminal residue" evidence="2">
    <location>
        <position position="434"/>
    </location>
</feature>